<evidence type="ECO:0000313" key="5">
    <source>
        <dbReference type="EMBL" id="RDK10330.1"/>
    </source>
</evidence>
<proteinExistence type="inferred from homology"/>
<keyword evidence="6" id="KW-1185">Reference proteome</keyword>
<organism evidence="5 6">
    <name type="scientific">Cupriavidus lacunae</name>
    <dbReference type="NCBI Taxonomy" id="2666307"/>
    <lineage>
        <taxon>Bacteria</taxon>
        <taxon>Pseudomonadati</taxon>
        <taxon>Pseudomonadota</taxon>
        <taxon>Betaproteobacteria</taxon>
        <taxon>Burkholderiales</taxon>
        <taxon>Burkholderiaceae</taxon>
        <taxon>Cupriavidus</taxon>
    </lineage>
</organism>
<protein>
    <submittedName>
        <fullName evidence="5">ATP-dependent acyl-CoA ligase</fullName>
    </submittedName>
</protein>
<dbReference type="InterPro" id="IPR045851">
    <property type="entry name" value="AMP-bd_C_sf"/>
</dbReference>
<dbReference type="PANTHER" id="PTHR43201">
    <property type="entry name" value="ACYL-COA SYNTHETASE"/>
    <property type="match status" value="1"/>
</dbReference>
<dbReference type="Gene3D" id="3.40.50.12780">
    <property type="entry name" value="N-terminal domain of ligase-like"/>
    <property type="match status" value="1"/>
</dbReference>
<feature type="domain" description="AMP-dependent synthetase/ligase" evidence="3">
    <location>
        <begin position="26"/>
        <end position="389"/>
    </location>
</feature>
<dbReference type="InterPro" id="IPR020845">
    <property type="entry name" value="AMP-binding_CS"/>
</dbReference>
<dbReference type="PROSITE" id="PS00455">
    <property type="entry name" value="AMP_BINDING"/>
    <property type="match status" value="1"/>
</dbReference>
<evidence type="ECO:0000256" key="2">
    <source>
        <dbReference type="ARBA" id="ARBA00022598"/>
    </source>
</evidence>
<comment type="caution">
    <text evidence="5">The sequence shown here is derived from an EMBL/GenBank/DDBJ whole genome shotgun (WGS) entry which is preliminary data.</text>
</comment>
<dbReference type="InterPro" id="IPR042099">
    <property type="entry name" value="ANL_N_sf"/>
</dbReference>
<sequence>METSVKHFDGVESGVASQYTLPALLAARAARQGDSALFSDRQTRWTANDACAVAARRAGSLAAQGVTRGDRVALMCSNRAEFMEIVLGCAWLGAVVVPINTASRGLQLEHILKNSGARLLVAEPHLVSAVAALNAQALALEQIWLIGERLEEASDETPVPSQWRSMPMPPPGAALEAAALADSDPLAILYTSGTSGLSKGVICPHAQFYWWGRYTGNHLGLREGDVLYTCLPLFHTNALNSWYQALLHDAELVADRRFSASGFFDALVATRATVTYVLGAMVPILLGREVTAAEREHNVRIALAPGVPAQFQEAFTSRCGIALLDGYGSTETNFAIGGGIEHQRPGYMGRVVPGFEARVVNDVDQPVADGEPGELILRASEPFAFASGYFGMPEKTVEAWRNLWFHTGDRVVREADGYFRFVDRQKDAIRRRGENISSFEVEQVILAHPAVETAAVYAVRSSLAEDEVMAMIVLREDARLDPLELIRYCEPRLPYFAVPRYLELTRDLPKTENGKIQKYKLRERGITEQTWDLDASGYRLKRS</sequence>
<dbReference type="Proteomes" id="UP000255165">
    <property type="component" value="Unassembled WGS sequence"/>
</dbReference>
<dbReference type="InterPro" id="IPR025110">
    <property type="entry name" value="AMP-bd_C"/>
</dbReference>
<dbReference type="SUPFAM" id="SSF56801">
    <property type="entry name" value="Acetyl-CoA synthetase-like"/>
    <property type="match status" value="1"/>
</dbReference>
<dbReference type="GO" id="GO:0006631">
    <property type="term" value="P:fatty acid metabolic process"/>
    <property type="evidence" value="ECO:0007669"/>
    <property type="project" value="TreeGrafter"/>
</dbReference>
<dbReference type="AlphaFoldDB" id="A0A370NXK1"/>
<dbReference type="NCBIfam" id="NF004808">
    <property type="entry name" value="PRK06155.1"/>
    <property type="match status" value="1"/>
</dbReference>
<dbReference type="GO" id="GO:0031956">
    <property type="term" value="F:medium-chain fatty acid-CoA ligase activity"/>
    <property type="evidence" value="ECO:0007669"/>
    <property type="project" value="TreeGrafter"/>
</dbReference>
<dbReference type="PANTHER" id="PTHR43201:SF5">
    <property type="entry name" value="MEDIUM-CHAIN ACYL-COA LIGASE ACSF2, MITOCHONDRIAL"/>
    <property type="match status" value="1"/>
</dbReference>
<dbReference type="Gene3D" id="3.30.300.30">
    <property type="match status" value="1"/>
</dbReference>
<accession>A0A370NXK1</accession>
<feature type="domain" description="AMP-binding enzyme C-terminal" evidence="4">
    <location>
        <begin position="440"/>
        <end position="515"/>
    </location>
</feature>
<reference evidence="6" key="1">
    <citation type="submission" date="2018-06" db="EMBL/GenBank/DDBJ databases">
        <authorList>
            <person name="Feng T."/>
            <person name="Jeon C.O."/>
        </authorList>
    </citation>
    <scope>NUCLEOTIDE SEQUENCE [LARGE SCALE GENOMIC DNA]</scope>
    <source>
        <strain evidence="6">S23</strain>
    </source>
</reference>
<gene>
    <name evidence="5" type="ORF">DN412_10315</name>
</gene>
<evidence type="ECO:0000259" key="4">
    <source>
        <dbReference type="Pfam" id="PF13193"/>
    </source>
</evidence>
<dbReference type="InterPro" id="IPR000873">
    <property type="entry name" value="AMP-dep_synth/lig_dom"/>
</dbReference>
<dbReference type="Pfam" id="PF00501">
    <property type="entry name" value="AMP-binding"/>
    <property type="match status" value="1"/>
</dbReference>
<name>A0A370NXK1_9BURK</name>
<keyword evidence="2 5" id="KW-0436">Ligase</keyword>
<evidence type="ECO:0000256" key="1">
    <source>
        <dbReference type="ARBA" id="ARBA00006432"/>
    </source>
</evidence>
<comment type="similarity">
    <text evidence="1">Belongs to the ATP-dependent AMP-binding enzyme family.</text>
</comment>
<evidence type="ECO:0000313" key="6">
    <source>
        <dbReference type="Proteomes" id="UP000255165"/>
    </source>
</evidence>
<evidence type="ECO:0000259" key="3">
    <source>
        <dbReference type="Pfam" id="PF00501"/>
    </source>
</evidence>
<dbReference type="Pfam" id="PF13193">
    <property type="entry name" value="AMP-binding_C"/>
    <property type="match status" value="1"/>
</dbReference>
<dbReference type="EMBL" id="QKWJ01000009">
    <property type="protein sequence ID" value="RDK10330.1"/>
    <property type="molecule type" value="Genomic_DNA"/>
</dbReference>